<accession>A0A081G455</accession>
<name>A0A081G455_9GAMM</name>
<dbReference type="EMBL" id="JMQN01000011">
    <property type="protein sequence ID" value="KEA65560.1"/>
    <property type="molecule type" value="Genomic_DNA"/>
</dbReference>
<proteinExistence type="predicted"/>
<evidence type="ECO:0000313" key="1">
    <source>
        <dbReference type="EMBL" id="KEA65560.1"/>
    </source>
</evidence>
<comment type="caution">
    <text evidence="1">The sequence shown here is derived from an EMBL/GenBank/DDBJ whole genome shotgun (WGS) entry which is preliminary data.</text>
</comment>
<keyword evidence="2" id="KW-1185">Reference proteome</keyword>
<gene>
    <name evidence="1" type="ORF">ADIMK_0517</name>
</gene>
<dbReference type="AlphaFoldDB" id="A0A081G455"/>
<protein>
    <submittedName>
        <fullName evidence="1">Uncharacterized protein</fullName>
    </submittedName>
</protein>
<evidence type="ECO:0000313" key="2">
    <source>
        <dbReference type="Proteomes" id="UP000028252"/>
    </source>
</evidence>
<reference evidence="1 2" key="1">
    <citation type="submission" date="2014-04" db="EMBL/GenBank/DDBJ databases">
        <title>Marinobacterium kochiensis sp. nov., isolated from sediment sample collected from Kochi backwaters in Kerala, India.</title>
        <authorList>
            <person name="Singh A."/>
            <person name="Pinnaka A.K."/>
        </authorList>
    </citation>
    <scope>NUCLEOTIDE SEQUENCE [LARGE SCALE GENOMIC DNA]</scope>
    <source>
        <strain evidence="1 2">AK27</strain>
    </source>
</reference>
<organism evidence="1 2">
    <name type="scientific">Marinobacterium lacunae</name>
    <dbReference type="NCBI Taxonomy" id="1232683"/>
    <lineage>
        <taxon>Bacteria</taxon>
        <taxon>Pseudomonadati</taxon>
        <taxon>Pseudomonadota</taxon>
        <taxon>Gammaproteobacteria</taxon>
        <taxon>Oceanospirillales</taxon>
        <taxon>Oceanospirillaceae</taxon>
        <taxon>Marinobacterium</taxon>
    </lineage>
</organism>
<dbReference type="PATRIC" id="fig|1232683.4.peg.511"/>
<dbReference type="RefSeq" id="WP_255344262.1">
    <property type="nucleotide sequence ID" value="NZ_JMQN01000011.1"/>
</dbReference>
<sequence>MLDLSGRQLYRCRHCGAFATSPTEGGDEWSFNVHGQVVMPGGDD</sequence>
<dbReference type="Proteomes" id="UP000028252">
    <property type="component" value="Unassembled WGS sequence"/>
</dbReference>